<dbReference type="InterPro" id="IPR016024">
    <property type="entry name" value="ARM-type_fold"/>
</dbReference>
<dbReference type="RefSeq" id="WP_145859002.1">
    <property type="nucleotide sequence ID" value="NZ_RPFW01000006.1"/>
</dbReference>
<gene>
    <name evidence="2" type="ORF">EAS64_31740</name>
</gene>
<protein>
    <recommendedName>
        <fullName evidence="4">DNA alkylation repair protein</fullName>
    </recommendedName>
</protein>
<dbReference type="Gene3D" id="1.25.10.90">
    <property type="match status" value="1"/>
</dbReference>
<dbReference type="OrthoDB" id="9775346at2"/>
<evidence type="ECO:0000313" key="2">
    <source>
        <dbReference type="EMBL" id="TVZ02001.1"/>
    </source>
</evidence>
<dbReference type="AlphaFoldDB" id="A0A6P2BUH2"/>
<dbReference type="Pfam" id="PF08713">
    <property type="entry name" value="DNA_alkylation"/>
    <property type="match status" value="1"/>
</dbReference>
<dbReference type="SUPFAM" id="SSF48371">
    <property type="entry name" value="ARM repeat"/>
    <property type="match status" value="1"/>
</dbReference>
<evidence type="ECO:0000313" key="3">
    <source>
        <dbReference type="Proteomes" id="UP000460272"/>
    </source>
</evidence>
<name>A0A6P2BUH2_9ACTN</name>
<keyword evidence="3" id="KW-1185">Reference proteome</keyword>
<evidence type="ECO:0000256" key="1">
    <source>
        <dbReference type="SAM" id="MobiDB-lite"/>
    </source>
</evidence>
<reference evidence="2 3" key="1">
    <citation type="submission" date="2018-11" db="EMBL/GenBank/DDBJ databases">
        <title>Trebonia kvetii gen.nov., sp.nov., a novel acidophilic actinobacterium, and proposal of the new actinobacterial family Treboniaceae fam. nov.</title>
        <authorList>
            <person name="Rapoport D."/>
            <person name="Sagova-Mareckova M."/>
            <person name="Sedlacek I."/>
            <person name="Provaznik J."/>
            <person name="Kralova S."/>
            <person name="Pavlinic D."/>
            <person name="Benes V."/>
            <person name="Kopecky J."/>
        </authorList>
    </citation>
    <scope>NUCLEOTIDE SEQUENCE [LARGE SCALE GENOMIC DNA]</scope>
    <source>
        <strain evidence="2 3">15Tr583</strain>
    </source>
</reference>
<dbReference type="EMBL" id="RPFW01000006">
    <property type="protein sequence ID" value="TVZ02001.1"/>
    <property type="molecule type" value="Genomic_DNA"/>
</dbReference>
<dbReference type="InterPro" id="IPR014825">
    <property type="entry name" value="DNA_alkylation"/>
</dbReference>
<organism evidence="2 3">
    <name type="scientific">Trebonia kvetii</name>
    <dbReference type="NCBI Taxonomy" id="2480626"/>
    <lineage>
        <taxon>Bacteria</taxon>
        <taxon>Bacillati</taxon>
        <taxon>Actinomycetota</taxon>
        <taxon>Actinomycetes</taxon>
        <taxon>Streptosporangiales</taxon>
        <taxon>Treboniaceae</taxon>
        <taxon>Trebonia</taxon>
    </lineage>
</organism>
<accession>A0A6P2BUH2</accession>
<proteinExistence type="predicted"/>
<feature type="region of interest" description="Disordered" evidence="1">
    <location>
        <begin position="68"/>
        <end position="88"/>
    </location>
</feature>
<sequence length="88" mass="10037">MAHVRAAMLGEKEFFIRKAIGWVLREASKRDPEWVAAWTARHLREISGVTFREAVRRLPVETADQLRARRESVPAGRASGSRPQEIRG</sequence>
<comment type="caution">
    <text evidence="2">The sequence shown here is derived from an EMBL/GenBank/DDBJ whole genome shotgun (WGS) entry which is preliminary data.</text>
</comment>
<dbReference type="Proteomes" id="UP000460272">
    <property type="component" value="Unassembled WGS sequence"/>
</dbReference>
<evidence type="ECO:0008006" key="4">
    <source>
        <dbReference type="Google" id="ProtNLM"/>
    </source>
</evidence>